<keyword evidence="3" id="KW-1185">Reference proteome</keyword>
<reference evidence="2 3" key="1">
    <citation type="journal article" date="2018" name="Sci. Adv.">
        <title>Multi-heme cytochromes provide a pathway for survival in energy-limited environments.</title>
        <authorList>
            <person name="Deng X."/>
            <person name="Dohmae N."/>
            <person name="Nealson K.H."/>
            <person name="Hashimoto K."/>
            <person name="Okamoto A."/>
        </authorList>
    </citation>
    <scope>NUCLEOTIDE SEQUENCE [LARGE SCALE GENOMIC DNA]</scope>
    <source>
        <strain evidence="2 3">IS5</strain>
        <plasmid evidence="3">pdfe dna</plasmid>
    </source>
</reference>
<evidence type="ECO:0000313" key="2">
    <source>
        <dbReference type="EMBL" id="BBD10154.1"/>
    </source>
</evidence>
<dbReference type="EMBL" id="AP017379">
    <property type="protein sequence ID" value="BBD10154.1"/>
    <property type="molecule type" value="Genomic_DNA"/>
</dbReference>
<proteinExistence type="predicted"/>
<dbReference type="Proteomes" id="UP000269883">
    <property type="component" value="Plasmid pDFE"/>
</dbReference>
<evidence type="ECO:0008006" key="4">
    <source>
        <dbReference type="Google" id="ProtNLM"/>
    </source>
</evidence>
<evidence type="ECO:0000313" key="3">
    <source>
        <dbReference type="Proteomes" id="UP000269883"/>
    </source>
</evidence>
<geneLocation type="plasmid" evidence="3">
    <name>pdfe dna</name>
</geneLocation>
<dbReference type="KEGG" id="dfl:DFE_A0053"/>
<feature type="chain" id="PRO_5016232996" description="Lipoprotein" evidence="1">
    <location>
        <begin position="21"/>
        <end position="69"/>
    </location>
</feature>
<keyword evidence="1" id="KW-0732">Signal</keyword>
<feature type="signal peptide" evidence="1">
    <location>
        <begin position="1"/>
        <end position="20"/>
    </location>
</feature>
<evidence type="ECO:0000256" key="1">
    <source>
        <dbReference type="SAM" id="SignalP"/>
    </source>
</evidence>
<dbReference type="AlphaFoldDB" id="A0A2Z6B3R0"/>
<name>A0A2Z6B3R0_9BACT</name>
<sequence length="69" mass="7601">MGRCLILILTLSLVALSGCAPKTPWENSPTDLKPSPCANFVQLGGEWPGQKYVRLDVDPFVQFRGVRRG</sequence>
<protein>
    <recommendedName>
        <fullName evidence="4">Lipoprotein</fullName>
    </recommendedName>
</protein>
<dbReference type="PROSITE" id="PS51257">
    <property type="entry name" value="PROKAR_LIPOPROTEIN"/>
    <property type="match status" value="1"/>
</dbReference>
<gene>
    <name evidence="2" type="ORF">DFE_A0053</name>
</gene>
<keyword evidence="2" id="KW-0614">Plasmid</keyword>
<accession>A0A2Z6B3R0</accession>
<organism evidence="2 3">
    <name type="scientific">Desulfovibrio ferrophilus</name>
    <dbReference type="NCBI Taxonomy" id="241368"/>
    <lineage>
        <taxon>Bacteria</taxon>
        <taxon>Pseudomonadati</taxon>
        <taxon>Thermodesulfobacteriota</taxon>
        <taxon>Desulfovibrionia</taxon>
        <taxon>Desulfovibrionales</taxon>
        <taxon>Desulfovibrionaceae</taxon>
        <taxon>Desulfovibrio</taxon>
    </lineage>
</organism>